<sequence length="128" mass="14519">MDHDCGIWNPNQKGVEYCQGFTYLVSAVAAKLILPMTPKEKFIKAEDVMFTGLLAQHAGVQRSHKPKHFTKAPIKTDCGCDENEVPYLTSVYVHTAMNFQNFSKQLENFDCEDSKNISRIQYFASCFA</sequence>
<reference evidence="11" key="1">
    <citation type="submission" date="2022-11" db="UniProtKB">
        <authorList>
            <consortium name="WormBaseParasite"/>
        </authorList>
    </citation>
    <scope>IDENTIFICATION</scope>
</reference>
<keyword evidence="7" id="KW-1133">Transmembrane helix</keyword>
<dbReference type="InterPro" id="IPR002659">
    <property type="entry name" value="Glyco_trans_31"/>
</dbReference>
<evidence type="ECO:0000256" key="2">
    <source>
        <dbReference type="ARBA" id="ARBA00008661"/>
    </source>
</evidence>
<evidence type="ECO:0000313" key="11">
    <source>
        <dbReference type="WBParaSite" id="PSU_v2.g15910.t1"/>
    </source>
</evidence>
<accession>A0A914Y9F1</accession>
<evidence type="ECO:0000256" key="4">
    <source>
        <dbReference type="ARBA" id="ARBA00022679"/>
    </source>
</evidence>
<evidence type="ECO:0000256" key="7">
    <source>
        <dbReference type="ARBA" id="ARBA00022989"/>
    </source>
</evidence>
<organism evidence="10 11">
    <name type="scientific">Panagrolaimus superbus</name>
    <dbReference type="NCBI Taxonomy" id="310955"/>
    <lineage>
        <taxon>Eukaryota</taxon>
        <taxon>Metazoa</taxon>
        <taxon>Ecdysozoa</taxon>
        <taxon>Nematoda</taxon>
        <taxon>Chromadorea</taxon>
        <taxon>Rhabditida</taxon>
        <taxon>Tylenchina</taxon>
        <taxon>Panagrolaimomorpha</taxon>
        <taxon>Panagrolaimoidea</taxon>
        <taxon>Panagrolaimidae</taxon>
        <taxon>Panagrolaimus</taxon>
    </lineage>
</organism>
<keyword evidence="9" id="KW-0472">Membrane</keyword>
<evidence type="ECO:0000256" key="6">
    <source>
        <dbReference type="ARBA" id="ARBA00022968"/>
    </source>
</evidence>
<dbReference type="Proteomes" id="UP000887577">
    <property type="component" value="Unplaced"/>
</dbReference>
<proteinExistence type="inferred from homology"/>
<comment type="subcellular location">
    <subcellularLocation>
        <location evidence="1">Golgi apparatus membrane</location>
        <topology evidence="1">Single-pass type II membrane protein</topology>
    </subcellularLocation>
</comment>
<name>A0A914Y9F1_9BILA</name>
<keyword evidence="8" id="KW-0333">Golgi apparatus</keyword>
<evidence type="ECO:0000313" key="10">
    <source>
        <dbReference type="Proteomes" id="UP000887577"/>
    </source>
</evidence>
<evidence type="ECO:0000256" key="9">
    <source>
        <dbReference type="ARBA" id="ARBA00023136"/>
    </source>
</evidence>
<dbReference type="AlphaFoldDB" id="A0A914Y9F1"/>
<comment type="similarity">
    <text evidence="2">Belongs to the glycosyltransferase 31 family.</text>
</comment>
<keyword evidence="4" id="KW-0808">Transferase</keyword>
<dbReference type="GO" id="GO:0016758">
    <property type="term" value="F:hexosyltransferase activity"/>
    <property type="evidence" value="ECO:0007669"/>
    <property type="project" value="InterPro"/>
</dbReference>
<evidence type="ECO:0000256" key="8">
    <source>
        <dbReference type="ARBA" id="ARBA00023034"/>
    </source>
</evidence>
<dbReference type="WBParaSite" id="PSU_v2.g15910.t1">
    <property type="protein sequence ID" value="PSU_v2.g15910.t1"/>
    <property type="gene ID" value="PSU_v2.g15910"/>
</dbReference>
<evidence type="ECO:0000256" key="5">
    <source>
        <dbReference type="ARBA" id="ARBA00022692"/>
    </source>
</evidence>
<evidence type="ECO:0000256" key="3">
    <source>
        <dbReference type="ARBA" id="ARBA00022676"/>
    </source>
</evidence>
<keyword evidence="10" id="KW-1185">Reference proteome</keyword>
<dbReference type="Pfam" id="PF01762">
    <property type="entry name" value="Galactosyl_T"/>
    <property type="match status" value="1"/>
</dbReference>
<keyword evidence="5" id="KW-0812">Transmembrane</keyword>
<protein>
    <submittedName>
        <fullName evidence="11">Hexosyltransferase</fullName>
    </submittedName>
</protein>
<keyword evidence="6" id="KW-0735">Signal-anchor</keyword>
<evidence type="ECO:0000256" key="1">
    <source>
        <dbReference type="ARBA" id="ARBA00004323"/>
    </source>
</evidence>
<dbReference type="GO" id="GO:0000139">
    <property type="term" value="C:Golgi membrane"/>
    <property type="evidence" value="ECO:0007669"/>
    <property type="project" value="UniProtKB-SubCell"/>
</dbReference>
<keyword evidence="3" id="KW-0328">Glycosyltransferase</keyword>